<reference evidence="2 3" key="2">
    <citation type="journal article" date="2013" name="Plant Cell Physiol.">
        <title>Rice Annotation Project Database (RAP-DB): an integrative and interactive database for rice genomics.</title>
        <authorList>
            <person name="Sakai H."/>
            <person name="Lee S.S."/>
            <person name="Tanaka T."/>
            <person name="Numa H."/>
            <person name="Kim J."/>
            <person name="Kawahara Y."/>
            <person name="Wakimoto H."/>
            <person name="Yang C.C."/>
            <person name="Iwamoto M."/>
            <person name="Abe T."/>
            <person name="Yamada Y."/>
            <person name="Muto A."/>
            <person name="Inokuchi H."/>
            <person name="Ikemura T."/>
            <person name="Matsumoto T."/>
            <person name="Sasaki T."/>
            <person name="Itoh T."/>
        </authorList>
    </citation>
    <scope>NUCLEOTIDE SEQUENCE [LARGE SCALE GENOMIC DNA]</scope>
    <source>
        <strain evidence="3">cv. Nipponbare</strain>
    </source>
</reference>
<accession>A0A0P0WCY0</accession>
<dbReference type="Gene3D" id="3.10.180.10">
    <property type="entry name" value="2,3-Dihydroxybiphenyl 1,2-Dioxygenase, domain 1"/>
    <property type="match status" value="1"/>
</dbReference>
<evidence type="ECO:0000313" key="3">
    <source>
        <dbReference type="Proteomes" id="UP000059680"/>
    </source>
</evidence>
<dbReference type="InParanoid" id="A0A0P0WCY0"/>
<dbReference type="PANTHER" id="PTHR46142">
    <property type="match status" value="1"/>
</dbReference>
<organism evidence="2 3">
    <name type="scientific">Oryza sativa subsp. japonica</name>
    <name type="common">Rice</name>
    <dbReference type="NCBI Taxonomy" id="39947"/>
    <lineage>
        <taxon>Eukaryota</taxon>
        <taxon>Viridiplantae</taxon>
        <taxon>Streptophyta</taxon>
        <taxon>Embryophyta</taxon>
        <taxon>Tracheophyta</taxon>
        <taxon>Spermatophyta</taxon>
        <taxon>Magnoliopsida</taxon>
        <taxon>Liliopsida</taxon>
        <taxon>Poales</taxon>
        <taxon>Poaceae</taxon>
        <taxon>BOP clade</taxon>
        <taxon>Oryzoideae</taxon>
        <taxon>Oryzeae</taxon>
        <taxon>Oryzinae</taxon>
        <taxon>Oryza</taxon>
        <taxon>Oryza sativa</taxon>
    </lineage>
</organism>
<name>A0A0P0WCY0_ORYSJ</name>
<protein>
    <submittedName>
        <fullName evidence="2">Os04g0538900 protein</fullName>
    </submittedName>
</protein>
<dbReference type="EMBL" id="AP014960">
    <property type="protein sequence ID" value="BAS90274.1"/>
    <property type="molecule type" value="Genomic_DNA"/>
</dbReference>
<dbReference type="eggNOG" id="ENOG502QS24">
    <property type="taxonomic scope" value="Eukaryota"/>
</dbReference>
<sequence>MRNFCVLIDEPTAVSALLYACMHVYKHAYGAQLFSTITISHDSSASPETSMGSEAPDPAVAASVPLVRLNHVSFQCTSVEKSVDFYRRVLGFELIKRPESLNFNGAWLYKYGMGIHLLQRGDDADGCSIPTRPLPAINPMGNHVSFQCSDMAVMKARLRAMDREFVVRKVWDGETVVDQLFFHDPDGNMIEVCNCENLPVIPLIVASTPGLPELLPPAMQTNVHG</sequence>
<dbReference type="SMR" id="A0A0P0WCY0"/>
<dbReference type="InterPro" id="IPR004360">
    <property type="entry name" value="Glyas_Fos-R_dOase_dom"/>
</dbReference>
<dbReference type="Pfam" id="PF00903">
    <property type="entry name" value="Glyoxalase"/>
    <property type="match status" value="1"/>
</dbReference>
<dbReference type="SUPFAM" id="SSF54593">
    <property type="entry name" value="Glyoxalase/Bleomycin resistance protein/Dihydroxybiphenyl dioxygenase"/>
    <property type="match status" value="1"/>
</dbReference>
<keyword evidence="3" id="KW-1185">Reference proteome</keyword>
<dbReference type="OMA" id="EVCDCEK"/>
<reference evidence="2 3" key="3">
    <citation type="journal article" date="2013" name="Rice">
        <title>Improvement of the Oryza sativa Nipponbare reference genome using next generation sequence and optical map data.</title>
        <authorList>
            <person name="Kawahara Y."/>
            <person name="de la Bastide M."/>
            <person name="Hamilton J.P."/>
            <person name="Kanamori H."/>
            <person name="McCombie W.R."/>
            <person name="Ouyang S."/>
            <person name="Schwartz D.C."/>
            <person name="Tanaka T."/>
            <person name="Wu J."/>
            <person name="Zhou S."/>
            <person name="Childs K.L."/>
            <person name="Davidson R.M."/>
            <person name="Lin H."/>
            <person name="Quesada-Ocampo L."/>
            <person name="Vaillancourt B."/>
            <person name="Sakai H."/>
            <person name="Lee S.S."/>
            <person name="Kim J."/>
            <person name="Numa H."/>
            <person name="Itoh T."/>
            <person name="Buell C.R."/>
            <person name="Matsumoto T."/>
        </authorList>
    </citation>
    <scope>NUCLEOTIDE SEQUENCE [LARGE SCALE GENOMIC DNA]</scope>
    <source>
        <strain evidence="3">cv. Nipponbare</strain>
    </source>
</reference>
<gene>
    <name evidence="2" type="ordered locus">Os04g0538900</name>
    <name evidence="2" type="ORF">OSNPB_040538900</name>
</gene>
<dbReference type="PROSITE" id="PS51257">
    <property type="entry name" value="PROKAR_LIPOPROTEIN"/>
    <property type="match status" value="1"/>
</dbReference>
<dbReference type="CDD" id="cd07245">
    <property type="entry name" value="VOC_like"/>
    <property type="match status" value="1"/>
</dbReference>
<feature type="domain" description="VOC" evidence="1">
    <location>
        <begin position="68"/>
        <end position="195"/>
    </location>
</feature>
<dbReference type="PaxDb" id="39947-A0A0P0WCY0"/>
<dbReference type="PANTHER" id="PTHR46142:SF4">
    <property type="entry name" value="OS04G0538900 PROTEIN"/>
    <property type="match status" value="1"/>
</dbReference>
<dbReference type="Gramene" id="Os04t0538900-00">
    <property type="protein sequence ID" value="Os04t0538900-00"/>
    <property type="gene ID" value="Os04g0538900"/>
</dbReference>
<dbReference type="FunCoup" id="A0A0P0WCY0">
    <property type="interactions" value="6"/>
</dbReference>
<reference evidence="3" key="1">
    <citation type="journal article" date="2005" name="Nature">
        <title>The map-based sequence of the rice genome.</title>
        <authorList>
            <consortium name="International rice genome sequencing project (IRGSP)"/>
            <person name="Matsumoto T."/>
            <person name="Wu J."/>
            <person name="Kanamori H."/>
            <person name="Katayose Y."/>
            <person name="Fujisawa M."/>
            <person name="Namiki N."/>
            <person name="Mizuno H."/>
            <person name="Yamamoto K."/>
            <person name="Antonio B.A."/>
            <person name="Baba T."/>
            <person name="Sakata K."/>
            <person name="Nagamura Y."/>
            <person name="Aoki H."/>
            <person name="Arikawa K."/>
            <person name="Arita K."/>
            <person name="Bito T."/>
            <person name="Chiden Y."/>
            <person name="Fujitsuka N."/>
            <person name="Fukunaka R."/>
            <person name="Hamada M."/>
            <person name="Harada C."/>
            <person name="Hayashi A."/>
            <person name="Hijishita S."/>
            <person name="Honda M."/>
            <person name="Hosokawa S."/>
            <person name="Ichikawa Y."/>
            <person name="Idonuma A."/>
            <person name="Iijima M."/>
            <person name="Ikeda M."/>
            <person name="Ikeno M."/>
            <person name="Ito K."/>
            <person name="Ito S."/>
            <person name="Ito T."/>
            <person name="Ito Y."/>
            <person name="Ito Y."/>
            <person name="Iwabuchi A."/>
            <person name="Kamiya K."/>
            <person name="Karasawa W."/>
            <person name="Kurita K."/>
            <person name="Katagiri S."/>
            <person name="Kikuta A."/>
            <person name="Kobayashi H."/>
            <person name="Kobayashi N."/>
            <person name="Machita K."/>
            <person name="Maehara T."/>
            <person name="Masukawa M."/>
            <person name="Mizubayashi T."/>
            <person name="Mukai Y."/>
            <person name="Nagasaki H."/>
            <person name="Nagata Y."/>
            <person name="Naito S."/>
            <person name="Nakashima M."/>
            <person name="Nakama Y."/>
            <person name="Nakamichi Y."/>
            <person name="Nakamura M."/>
            <person name="Meguro A."/>
            <person name="Negishi M."/>
            <person name="Ohta I."/>
            <person name="Ohta T."/>
            <person name="Okamoto M."/>
            <person name="Ono N."/>
            <person name="Saji S."/>
            <person name="Sakaguchi M."/>
            <person name="Sakai K."/>
            <person name="Shibata M."/>
            <person name="Shimokawa T."/>
            <person name="Song J."/>
            <person name="Takazaki Y."/>
            <person name="Terasawa K."/>
            <person name="Tsugane M."/>
            <person name="Tsuji K."/>
            <person name="Ueda S."/>
            <person name="Waki K."/>
            <person name="Yamagata H."/>
            <person name="Yamamoto M."/>
            <person name="Yamamoto S."/>
            <person name="Yamane H."/>
            <person name="Yoshiki S."/>
            <person name="Yoshihara R."/>
            <person name="Yukawa K."/>
            <person name="Zhong H."/>
            <person name="Yano M."/>
            <person name="Yuan Q."/>
            <person name="Ouyang S."/>
            <person name="Liu J."/>
            <person name="Jones K.M."/>
            <person name="Gansberger K."/>
            <person name="Moffat K."/>
            <person name="Hill J."/>
            <person name="Bera J."/>
            <person name="Fadrosh D."/>
            <person name="Jin S."/>
            <person name="Johri S."/>
            <person name="Kim M."/>
            <person name="Overton L."/>
            <person name="Reardon M."/>
            <person name="Tsitrin T."/>
            <person name="Vuong H."/>
            <person name="Weaver B."/>
            <person name="Ciecko A."/>
            <person name="Tallon L."/>
            <person name="Jackson J."/>
            <person name="Pai G."/>
            <person name="Aken S.V."/>
            <person name="Utterback T."/>
            <person name="Reidmuller S."/>
            <person name="Feldblyum T."/>
            <person name="Hsiao J."/>
            <person name="Zismann V."/>
            <person name="Iobst S."/>
            <person name="de Vazeille A.R."/>
            <person name="Buell C.R."/>
            <person name="Ying K."/>
            <person name="Li Y."/>
            <person name="Lu T."/>
            <person name="Huang Y."/>
            <person name="Zhao Q."/>
            <person name="Feng Q."/>
            <person name="Zhang L."/>
            <person name="Zhu J."/>
            <person name="Weng Q."/>
            <person name="Mu J."/>
            <person name="Lu Y."/>
            <person name="Fan D."/>
            <person name="Liu Y."/>
            <person name="Guan J."/>
            <person name="Zhang Y."/>
            <person name="Yu S."/>
            <person name="Liu X."/>
            <person name="Zhang Y."/>
            <person name="Hong G."/>
            <person name="Han B."/>
            <person name="Choisne N."/>
            <person name="Demange N."/>
            <person name="Orjeda G."/>
            <person name="Samain S."/>
            <person name="Cattolico L."/>
            <person name="Pelletier E."/>
            <person name="Couloux A."/>
            <person name="Segurens B."/>
            <person name="Wincker P."/>
            <person name="D'Hont A."/>
            <person name="Scarpelli C."/>
            <person name="Weissenbach J."/>
            <person name="Salanoubat M."/>
            <person name="Quetier F."/>
            <person name="Yu Y."/>
            <person name="Kim H.R."/>
            <person name="Rambo T."/>
            <person name="Currie J."/>
            <person name="Collura K."/>
            <person name="Luo M."/>
            <person name="Yang T."/>
            <person name="Ammiraju J.S.S."/>
            <person name="Engler F."/>
            <person name="Soderlund C."/>
            <person name="Wing R.A."/>
            <person name="Palmer L.E."/>
            <person name="de la Bastide M."/>
            <person name="Spiegel L."/>
            <person name="Nascimento L."/>
            <person name="Zutavern T."/>
            <person name="O'Shaughnessy A."/>
            <person name="Dike S."/>
            <person name="Dedhia N."/>
            <person name="Preston R."/>
            <person name="Balija V."/>
            <person name="McCombie W.R."/>
            <person name="Chow T."/>
            <person name="Chen H."/>
            <person name="Chung M."/>
            <person name="Chen C."/>
            <person name="Shaw J."/>
            <person name="Wu H."/>
            <person name="Hsiao K."/>
            <person name="Chao Y."/>
            <person name="Chu M."/>
            <person name="Cheng C."/>
            <person name="Hour A."/>
            <person name="Lee P."/>
            <person name="Lin S."/>
            <person name="Lin Y."/>
            <person name="Liou J."/>
            <person name="Liu S."/>
            <person name="Hsing Y."/>
            <person name="Raghuvanshi S."/>
            <person name="Mohanty A."/>
            <person name="Bharti A.K."/>
            <person name="Gaur A."/>
            <person name="Gupta V."/>
            <person name="Kumar D."/>
            <person name="Ravi V."/>
            <person name="Vij S."/>
            <person name="Kapur A."/>
            <person name="Khurana P."/>
            <person name="Khurana P."/>
            <person name="Khurana J.P."/>
            <person name="Tyagi A.K."/>
            <person name="Gaikwad K."/>
            <person name="Singh A."/>
            <person name="Dalal V."/>
            <person name="Srivastava S."/>
            <person name="Dixit A."/>
            <person name="Pal A.K."/>
            <person name="Ghazi I.A."/>
            <person name="Yadav M."/>
            <person name="Pandit A."/>
            <person name="Bhargava A."/>
            <person name="Sureshbabu K."/>
            <person name="Batra K."/>
            <person name="Sharma T.R."/>
            <person name="Mohapatra T."/>
            <person name="Singh N.K."/>
            <person name="Messing J."/>
            <person name="Nelson A.B."/>
            <person name="Fuks G."/>
            <person name="Kavchok S."/>
            <person name="Keizer G."/>
            <person name="Linton E."/>
            <person name="Llaca V."/>
            <person name="Song R."/>
            <person name="Tanyolac B."/>
            <person name="Young S."/>
            <person name="Ho-Il K."/>
            <person name="Hahn J.H."/>
            <person name="Sangsakoo G."/>
            <person name="Vanavichit A."/>
            <person name="de Mattos Luiz.A.T."/>
            <person name="Zimmer P.D."/>
            <person name="Malone G."/>
            <person name="Dellagostin O."/>
            <person name="de Oliveira A.C."/>
            <person name="Bevan M."/>
            <person name="Bancroft I."/>
            <person name="Minx P."/>
            <person name="Cordum H."/>
            <person name="Wilson R."/>
            <person name="Cheng Z."/>
            <person name="Jin W."/>
            <person name="Jiang J."/>
            <person name="Leong S.A."/>
            <person name="Iwama H."/>
            <person name="Gojobori T."/>
            <person name="Itoh T."/>
            <person name="Niimura Y."/>
            <person name="Fujii Y."/>
            <person name="Habara T."/>
            <person name="Sakai H."/>
            <person name="Sato Y."/>
            <person name="Wilson G."/>
            <person name="Kumar K."/>
            <person name="McCouch S."/>
            <person name="Juretic N."/>
            <person name="Hoen D."/>
            <person name="Wright S."/>
            <person name="Bruskiewich R."/>
            <person name="Bureau T."/>
            <person name="Miyao A."/>
            <person name="Hirochika H."/>
            <person name="Nishikawa T."/>
            <person name="Kadowaki K."/>
            <person name="Sugiura M."/>
            <person name="Burr B."/>
            <person name="Sasaki T."/>
        </authorList>
    </citation>
    <scope>NUCLEOTIDE SEQUENCE [LARGE SCALE GENOMIC DNA]</scope>
    <source>
        <strain evidence="3">cv. Nipponbare</strain>
    </source>
</reference>
<dbReference type="InterPro" id="IPR029068">
    <property type="entry name" value="Glyas_Bleomycin-R_OHBP_Dase"/>
</dbReference>
<dbReference type="PROSITE" id="PS51819">
    <property type="entry name" value="VOC"/>
    <property type="match status" value="1"/>
</dbReference>
<evidence type="ECO:0000313" key="2">
    <source>
        <dbReference type="EMBL" id="BAS90274.1"/>
    </source>
</evidence>
<dbReference type="InterPro" id="IPR037523">
    <property type="entry name" value="VOC_core"/>
</dbReference>
<dbReference type="Proteomes" id="UP000059680">
    <property type="component" value="Chromosome 4"/>
</dbReference>
<dbReference type="AlphaFoldDB" id="A0A0P0WCY0"/>
<evidence type="ECO:0000259" key="1">
    <source>
        <dbReference type="PROSITE" id="PS51819"/>
    </source>
</evidence>
<proteinExistence type="predicted"/>